<gene>
    <name evidence="6" type="ORF">SAMN05421751_14314</name>
</gene>
<dbReference type="InterPro" id="IPR000064">
    <property type="entry name" value="NLP_P60_dom"/>
</dbReference>
<dbReference type="InterPro" id="IPR011929">
    <property type="entry name" value="Phage_pept_NlpC/P60"/>
</dbReference>
<feature type="domain" description="NlpC/P60" evidence="5">
    <location>
        <begin position="9"/>
        <end position="148"/>
    </location>
</feature>
<keyword evidence="7" id="KW-1185">Reference proteome</keyword>
<dbReference type="SUPFAM" id="SSF54001">
    <property type="entry name" value="Cysteine proteinases"/>
    <property type="match status" value="1"/>
</dbReference>
<evidence type="ECO:0000256" key="3">
    <source>
        <dbReference type="ARBA" id="ARBA00022801"/>
    </source>
</evidence>
<accession>A0A1H5ZIG6</accession>
<dbReference type="EMBL" id="FNVD01000043">
    <property type="protein sequence ID" value="SEG36041.1"/>
    <property type="molecule type" value="Genomic_DNA"/>
</dbReference>
<dbReference type="PROSITE" id="PS51935">
    <property type="entry name" value="NLPC_P60"/>
    <property type="match status" value="1"/>
</dbReference>
<dbReference type="InterPro" id="IPR038765">
    <property type="entry name" value="Papain-like_cys_pep_sf"/>
</dbReference>
<dbReference type="GO" id="GO:0006508">
    <property type="term" value="P:proteolysis"/>
    <property type="evidence" value="ECO:0007669"/>
    <property type="project" value="UniProtKB-KW"/>
</dbReference>
<keyword evidence="2" id="KW-0645">Protease</keyword>
<sequence length="153" mass="17019">MTAGFIRRPAARGKVIAAARSWLGTPYHDQQSVRGVGCDCLGLARGVWREVVGPEPFPIPPYSRDWGEAGPCEVLAEGARGCMIEVAADDPPPGALLMFRMRERAIAKHVGILTDTGTLIHARERLGVIEEPFTRAWRRRLAFAFLYPQPRRR</sequence>
<evidence type="ECO:0000259" key="5">
    <source>
        <dbReference type="PROSITE" id="PS51935"/>
    </source>
</evidence>
<dbReference type="GO" id="GO:0008234">
    <property type="term" value="F:cysteine-type peptidase activity"/>
    <property type="evidence" value="ECO:0007669"/>
    <property type="project" value="UniProtKB-KW"/>
</dbReference>
<organism evidence="6 7">
    <name type="scientific">Jhaorihella thermophila</name>
    <dbReference type="NCBI Taxonomy" id="488547"/>
    <lineage>
        <taxon>Bacteria</taxon>
        <taxon>Pseudomonadati</taxon>
        <taxon>Pseudomonadota</taxon>
        <taxon>Alphaproteobacteria</taxon>
        <taxon>Rhodobacterales</taxon>
        <taxon>Paracoccaceae</taxon>
        <taxon>Jhaorihella</taxon>
    </lineage>
</organism>
<keyword evidence="4" id="KW-0788">Thiol protease</keyword>
<keyword evidence="3" id="KW-0378">Hydrolase</keyword>
<evidence type="ECO:0000313" key="7">
    <source>
        <dbReference type="Proteomes" id="UP000236742"/>
    </source>
</evidence>
<evidence type="ECO:0000313" key="6">
    <source>
        <dbReference type="EMBL" id="SEG36041.1"/>
    </source>
</evidence>
<dbReference type="NCBIfam" id="TIGR02219">
    <property type="entry name" value="phage_NlpC_fam"/>
    <property type="match status" value="1"/>
</dbReference>
<evidence type="ECO:0000256" key="1">
    <source>
        <dbReference type="ARBA" id="ARBA00007074"/>
    </source>
</evidence>
<dbReference type="Proteomes" id="UP000236742">
    <property type="component" value="Unassembled WGS sequence"/>
</dbReference>
<dbReference type="RefSeq" id="WP_235003895.1">
    <property type="nucleotide sequence ID" value="NZ_FNVD01000043.1"/>
</dbReference>
<dbReference type="AlphaFoldDB" id="A0A1H5ZIG6"/>
<proteinExistence type="inferred from homology"/>
<name>A0A1H5ZIG6_9RHOB</name>
<dbReference type="Pfam" id="PF00877">
    <property type="entry name" value="NLPC_P60"/>
    <property type="match status" value="1"/>
</dbReference>
<evidence type="ECO:0000256" key="4">
    <source>
        <dbReference type="ARBA" id="ARBA00022807"/>
    </source>
</evidence>
<protein>
    <submittedName>
        <fullName evidence="6">Putative phage cell wall peptidase, NlpC/P60 family</fullName>
    </submittedName>
</protein>
<dbReference type="Gene3D" id="3.90.1720.10">
    <property type="entry name" value="endopeptidase domain like (from Nostoc punctiforme)"/>
    <property type="match status" value="1"/>
</dbReference>
<reference evidence="6 7" key="1">
    <citation type="submission" date="2016-10" db="EMBL/GenBank/DDBJ databases">
        <authorList>
            <person name="de Groot N.N."/>
        </authorList>
    </citation>
    <scope>NUCLEOTIDE SEQUENCE [LARGE SCALE GENOMIC DNA]</scope>
    <source>
        <strain evidence="6 7">DSM 23413</strain>
    </source>
</reference>
<evidence type="ECO:0000256" key="2">
    <source>
        <dbReference type="ARBA" id="ARBA00022670"/>
    </source>
</evidence>
<comment type="similarity">
    <text evidence="1">Belongs to the peptidase C40 family.</text>
</comment>